<dbReference type="CDD" id="cd18724">
    <property type="entry name" value="PIN_LabA-like"/>
    <property type="match status" value="1"/>
</dbReference>
<dbReference type="GeneID" id="81370424"/>
<evidence type="ECO:0000313" key="2">
    <source>
        <dbReference type="EMBL" id="KAJ5391317.1"/>
    </source>
</evidence>
<reference evidence="2" key="2">
    <citation type="journal article" date="2023" name="IMA Fungus">
        <title>Comparative genomic study of the Penicillium genus elucidates a diverse pangenome and 15 lateral gene transfer events.</title>
        <authorList>
            <person name="Petersen C."/>
            <person name="Sorensen T."/>
            <person name="Nielsen M.R."/>
            <person name="Sondergaard T.E."/>
            <person name="Sorensen J.L."/>
            <person name="Fitzpatrick D.A."/>
            <person name="Frisvad J.C."/>
            <person name="Nielsen K.L."/>
        </authorList>
    </citation>
    <scope>NUCLEOTIDE SEQUENCE</scope>
    <source>
        <strain evidence="2">IBT 29677</strain>
    </source>
</reference>
<protein>
    <recommendedName>
        <fullName evidence="4">NYN domain-containing protein</fullName>
    </recommendedName>
</protein>
<dbReference type="Proteomes" id="UP001147747">
    <property type="component" value="Unassembled WGS sequence"/>
</dbReference>
<keyword evidence="3" id="KW-1185">Reference proteome</keyword>
<feature type="region of interest" description="Disordered" evidence="1">
    <location>
        <begin position="120"/>
        <end position="281"/>
    </location>
</feature>
<feature type="region of interest" description="Disordered" evidence="1">
    <location>
        <begin position="91"/>
        <end position="110"/>
    </location>
</feature>
<dbReference type="InterPro" id="IPR007681">
    <property type="entry name" value="Mog1"/>
</dbReference>
<dbReference type="GO" id="GO:0005634">
    <property type="term" value="C:nucleus"/>
    <property type="evidence" value="ECO:0007669"/>
    <property type="project" value="TreeGrafter"/>
</dbReference>
<accession>A0A9W9VXN9</accession>
<feature type="compositionally biased region" description="Basic residues" evidence="1">
    <location>
        <begin position="431"/>
        <end position="442"/>
    </location>
</feature>
<dbReference type="EMBL" id="JAPZBU010000008">
    <property type="protein sequence ID" value="KAJ5391317.1"/>
    <property type="molecule type" value="Genomic_DNA"/>
</dbReference>
<evidence type="ECO:0000256" key="1">
    <source>
        <dbReference type="SAM" id="MobiDB-lite"/>
    </source>
</evidence>
<dbReference type="AlphaFoldDB" id="A0A9W9VXN9"/>
<comment type="caution">
    <text evidence="2">The sequence shown here is derived from an EMBL/GenBank/DDBJ whole genome shotgun (WGS) entry which is preliminary data.</text>
</comment>
<sequence>MPVTDPTEPASNWDFTPVFDLLRSSTHNGSSDTHGHNHSGAVPSPSESRQQPDVQTFSQSSRGLSRPQPDPHGLGDFGSLWDIINRDSNSFRTLESRQPTIPVPTGHQPYVQLRPPITILKRGHTDPNKSHTSSAPIPVPGTSKCNLTSRAATGTSLSSSRDPASKGSKQSSSTIKSYDTAPQATPETSLEEVNGIKNAPRTPEARGSNMYEGSKPKETLETISSEGSDEVDSDSHPTVFDRPYSWRPNHLAFTPGQLGTPDARHGRYETPPSSFDEKESTLKSENVKNFITTSAGIRVLPVDYKSATERRIGLMTKLLKDFPEYAQLVSRVGHSPKPTQNNVQSRPIHVFVDMSNIMVGFHDSVKVSRNIPISTRIRRLHMSFANFSLIMERGRPASKRVLVGSDQLPSINEAKTLGYEANILERVHKAKHATPRHTKFRKAPGNTTQHGNGGPETVNASNERWVEQGVDEILHLKILESLVDTDEPATIVLATGDAAVAEYSEGFMRMVERALQRGWTVELVSFSQVTSYSYRKKEFRDKWQDSFQLVELDSYVEELFE</sequence>
<feature type="region of interest" description="Disordered" evidence="1">
    <location>
        <begin position="22"/>
        <end position="81"/>
    </location>
</feature>
<dbReference type="PANTHER" id="PTHR15837:SF5">
    <property type="entry name" value="NYN DOMAIN-CONTAINING PROTEIN"/>
    <property type="match status" value="1"/>
</dbReference>
<name>A0A9W9VXN9_9EURO</name>
<dbReference type="OrthoDB" id="5590473at2759"/>
<dbReference type="PANTHER" id="PTHR15837">
    <property type="entry name" value="RAN GUANINE NUCLEOTIDE RELEASE FACTOR"/>
    <property type="match status" value="1"/>
</dbReference>
<dbReference type="GO" id="GO:0031267">
    <property type="term" value="F:small GTPase binding"/>
    <property type="evidence" value="ECO:0007669"/>
    <property type="project" value="TreeGrafter"/>
</dbReference>
<feature type="compositionally biased region" description="Polar residues" evidence="1">
    <location>
        <begin position="45"/>
        <end position="63"/>
    </location>
</feature>
<evidence type="ECO:0008006" key="4">
    <source>
        <dbReference type="Google" id="ProtNLM"/>
    </source>
</evidence>
<reference evidence="2" key="1">
    <citation type="submission" date="2022-12" db="EMBL/GenBank/DDBJ databases">
        <authorList>
            <person name="Petersen C."/>
        </authorList>
    </citation>
    <scope>NUCLEOTIDE SEQUENCE</scope>
    <source>
        <strain evidence="2">IBT 29677</strain>
    </source>
</reference>
<gene>
    <name evidence="2" type="ORF">N7509_006807</name>
</gene>
<feature type="compositionally biased region" description="Polar residues" evidence="1">
    <location>
        <begin position="23"/>
        <end position="32"/>
    </location>
</feature>
<dbReference type="RefSeq" id="XP_056486995.1">
    <property type="nucleotide sequence ID" value="XM_056631444.1"/>
</dbReference>
<dbReference type="GO" id="GO:0006606">
    <property type="term" value="P:protein import into nucleus"/>
    <property type="evidence" value="ECO:0007669"/>
    <property type="project" value="TreeGrafter"/>
</dbReference>
<dbReference type="Gene3D" id="3.40.50.1010">
    <property type="entry name" value="5'-nuclease"/>
    <property type="match status" value="1"/>
</dbReference>
<feature type="region of interest" description="Disordered" evidence="1">
    <location>
        <begin position="431"/>
        <end position="459"/>
    </location>
</feature>
<proteinExistence type="predicted"/>
<dbReference type="GO" id="GO:0005085">
    <property type="term" value="F:guanyl-nucleotide exchange factor activity"/>
    <property type="evidence" value="ECO:0007669"/>
    <property type="project" value="TreeGrafter"/>
</dbReference>
<organism evidence="2 3">
    <name type="scientific">Penicillium cosmopolitanum</name>
    <dbReference type="NCBI Taxonomy" id="1131564"/>
    <lineage>
        <taxon>Eukaryota</taxon>
        <taxon>Fungi</taxon>
        <taxon>Dikarya</taxon>
        <taxon>Ascomycota</taxon>
        <taxon>Pezizomycotina</taxon>
        <taxon>Eurotiomycetes</taxon>
        <taxon>Eurotiomycetidae</taxon>
        <taxon>Eurotiales</taxon>
        <taxon>Aspergillaceae</taxon>
        <taxon>Penicillium</taxon>
    </lineage>
</organism>
<feature type="compositionally biased region" description="Polar residues" evidence="1">
    <location>
        <begin position="143"/>
        <end position="188"/>
    </location>
</feature>
<evidence type="ECO:0000313" key="3">
    <source>
        <dbReference type="Proteomes" id="UP001147747"/>
    </source>
</evidence>